<dbReference type="Proteomes" id="UP001500728">
    <property type="component" value="Unassembled WGS sequence"/>
</dbReference>
<dbReference type="Gene3D" id="2.30.40.10">
    <property type="entry name" value="Urease, subunit C, domain 1"/>
    <property type="match status" value="1"/>
</dbReference>
<dbReference type="Pfam" id="PF01979">
    <property type="entry name" value="Amidohydro_1"/>
    <property type="match status" value="1"/>
</dbReference>
<dbReference type="InterPro" id="IPR032466">
    <property type="entry name" value="Metal_Hydrolase"/>
</dbReference>
<evidence type="ECO:0000313" key="4">
    <source>
        <dbReference type="Proteomes" id="UP001500728"/>
    </source>
</evidence>
<dbReference type="EMBL" id="BAAAUW010000015">
    <property type="protein sequence ID" value="GAA3264928.1"/>
    <property type="molecule type" value="Genomic_DNA"/>
</dbReference>
<accession>A0ABP6R091</accession>
<gene>
    <name evidence="3" type="ORF">GCM10010469_35030</name>
</gene>
<dbReference type="PANTHER" id="PTHR43794">
    <property type="entry name" value="AMINOHYDROLASE SSNA-RELATED"/>
    <property type="match status" value="1"/>
</dbReference>
<dbReference type="InterPro" id="IPR006680">
    <property type="entry name" value="Amidohydro-rel"/>
</dbReference>
<evidence type="ECO:0000256" key="1">
    <source>
        <dbReference type="ARBA" id="ARBA00022801"/>
    </source>
</evidence>
<dbReference type="InterPro" id="IPR011059">
    <property type="entry name" value="Metal-dep_hydrolase_composite"/>
</dbReference>
<feature type="domain" description="Amidohydrolase-related" evidence="2">
    <location>
        <begin position="58"/>
        <end position="411"/>
    </location>
</feature>
<comment type="caution">
    <text evidence="3">The sequence shown here is derived from an EMBL/GenBank/DDBJ whole genome shotgun (WGS) entry which is preliminary data.</text>
</comment>
<dbReference type="InterPro" id="IPR050287">
    <property type="entry name" value="MTA/SAH_deaminase"/>
</dbReference>
<protein>
    <submittedName>
        <fullName evidence="3">Amidohydrolase</fullName>
    </submittedName>
</protein>
<keyword evidence="4" id="KW-1185">Reference proteome</keyword>
<reference evidence="4" key="1">
    <citation type="journal article" date="2019" name="Int. J. Syst. Evol. Microbiol.">
        <title>The Global Catalogue of Microorganisms (GCM) 10K type strain sequencing project: providing services to taxonomists for standard genome sequencing and annotation.</title>
        <authorList>
            <consortium name="The Broad Institute Genomics Platform"/>
            <consortium name="The Broad Institute Genome Sequencing Center for Infectious Disease"/>
            <person name="Wu L."/>
            <person name="Ma J."/>
        </authorList>
    </citation>
    <scope>NUCLEOTIDE SEQUENCE [LARGE SCALE GENOMIC DNA]</scope>
    <source>
        <strain evidence="4">JCM 9381</strain>
    </source>
</reference>
<proteinExistence type="predicted"/>
<keyword evidence="1" id="KW-0378">Hydrolase</keyword>
<dbReference type="PANTHER" id="PTHR43794:SF11">
    <property type="entry name" value="AMIDOHYDROLASE-RELATED DOMAIN-CONTAINING PROTEIN"/>
    <property type="match status" value="1"/>
</dbReference>
<sequence>MPIAHRFYAPVVLPMDPTCSVIRDGAVDVTAGGRISYCGPRADAPPHKGASLIRLTGILMPGLVNAHAHSAMTPLRGAGGDLPLMSWLNDVIWPAEARMRPADAYAGMLLGCIEMLQHGVTTSAEMYMHADSVAQAALAAGNRILLAPAYFDGPGAPWRSAMREIDDWIDTDGLRFGPGDRIELGYGPHSAYTLPAEALHATAESAAARGALVHTHVAESVEEDREQRARYGSVPRLLQETGLMDGRLLAAHAVHLSAQDIRLLADHGAGVAHCPGSNAKLASGIAPLTALRKAPVAVGLGTDGPASNDDLDLWDEMRLAMMLARVSTEDPLALTAADALMLATRGGAAALSRTDIGALSRGMWADMVHVAVDGPHFASGIDVSDEQLIANLVWAAGSRAIRDVWVAGEQVIAHGESTQADRIEAQRAVAVSASHLLATA</sequence>
<dbReference type="Gene3D" id="3.20.20.140">
    <property type="entry name" value="Metal-dependent hydrolases"/>
    <property type="match status" value="1"/>
</dbReference>
<evidence type="ECO:0000259" key="2">
    <source>
        <dbReference type="Pfam" id="PF01979"/>
    </source>
</evidence>
<dbReference type="SUPFAM" id="SSF51556">
    <property type="entry name" value="Metallo-dependent hydrolases"/>
    <property type="match status" value="1"/>
</dbReference>
<dbReference type="CDD" id="cd01298">
    <property type="entry name" value="ATZ_TRZ_like"/>
    <property type="match status" value="1"/>
</dbReference>
<name>A0ABP6R091_9ACTN</name>
<evidence type="ECO:0000313" key="3">
    <source>
        <dbReference type="EMBL" id="GAA3264928.1"/>
    </source>
</evidence>
<dbReference type="SUPFAM" id="SSF51338">
    <property type="entry name" value="Composite domain of metallo-dependent hydrolases"/>
    <property type="match status" value="1"/>
</dbReference>
<organism evidence="3 4">
    <name type="scientific">Streptomyces labedae</name>
    <dbReference type="NCBI Taxonomy" id="285569"/>
    <lineage>
        <taxon>Bacteria</taxon>
        <taxon>Bacillati</taxon>
        <taxon>Actinomycetota</taxon>
        <taxon>Actinomycetes</taxon>
        <taxon>Kitasatosporales</taxon>
        <taxon>Streptomycetaceae</taxon>
        <taxon>Streptomyces</taxon>
    </lineage>
</organism>